<gene>
    <name evidence="2" type="ORF">PVAP13_8KG273200</name>
</gene>
<dbReference type="Proteomes" id="UP000823388">
    <property type="component" value="Chromosome 8K"/>
</dbReference>
<organism evidence="2 3">
    <name type="scientific">Panicum virgatum</name>
    <name type="common">Blackwell switchgrass</name>
    <dbReference type="NCBI Taxonomy" id="38727"/>
    <lineage>
        <taxon>Eukaryota</taxon>
        <taxon>Viridiplantae</taxon>
        <taxon>Streptophyta</taxon>
        <taxon>Embryophyta</taxon>
        <taxon>Tracheophyta</taxon>
        <taxon>Spermatophyta</taxon>
        <taxon>Magnoliopsida</taxon>
        <taxon>Liliopsida</taxon>
        <taxon>Poales</taxon>
        <taxon>Poaceae</taxon>
        <taxon>PACMAD clade</taxon>
        <taxon>Panicoideae</taxon>
        <taxon>Panicodae</taxon>
        <taxon>Paniceae</taxon>
        <taxon>Panicinae</taxon>
        <taxon>Panicum</taxon>
        <taxon>Panicum sect. Hiantes</taxon>
    </lineage>
</organism>
<name>A0A8T0PNC8_PANVG</name>
<accession>A0A8T0PNC8</accession>
<comment type="caution">
    <text evidence="2">The sequence shown here is derived from an EMBL/GenBank/DDBJ whole genome shotgun (WGS) entry which is preliminary data.</text>
</comment>
<keyword evidence="1" id="KW-0732">Signal</keyword>
<evidence type="ECO:0000313" key="3">
    <source>
        <dbReference type="Proteomes" id="UP000823388"/>
    </source>
</evidence>
<sequence>MATRIMYLTAAVFLVLAIMSTTIPIEAGNACSKGRCSPPPPRQPRPPASFRCFQIRRDEPACRRPKDCENLCEKSDYRPKEHA</sequence>
<protein>
    <submittedName>
        <fullName evidence="2">Uncharacterized protein</fullName>
    </submittedName>
</protein>
<dbReference type="AlphaFoldDB" id="A0A8T0PNC8"/>
<proteinExistence type="predicted"/>
<keyword evidence="3" id="KW-1185">Reference proteome</keyword>
<evidence type="ECO:0000256" key="1">
    <source>
        <dbReference type="SAM" id="SignalP"/>
    </source>
</evidence>
<evidence type="ECO:0000313" key="2">
    <source>
        <dbReference type="EMBL" id="KAG2562605.1"/>
    </source>
</evidence>
<reference evidence="2" key="1">
    <citation type="submission" date="2020-05" db="EMBL/GenBank/DDBJ databases">
        <title>WGS assembly of Panicum virgatum.</title>
        <authorList>
            <person name="Lovell J.T."/>
            <person name="Jenkins J."/>
            <person name="Shu S."/>
            <person name="Juenger T.E."/>
            <person name="Schmutz J."/>
        </authorList>
    </citation>
    <scope>NUCLEOTIDE SEQUENCE</scope>
    <source>
        <strain evidence="2">AP13</strain>
    </source>
</reference>
<feature type="signal peptide" evidence="1">
    <location>
        <begin position="1"/>
        <end position="27"/>
    </location>
</feature>
<feature type="chain" id="PRO_5035883610" evidence="1">
    <location>
        <begin position="28"/>
        <end position="83"/>
    </location>
</feature>
<dbReference type="EMBL" id="CM029051">
    <property type="protein sequence ID" value="KAG2562605.1"/>
    <property type="molecule type" value="Genomic_DNA"/>
</dbReference>